<dbReference type="Proteomes" id="UP000479710">
    <property type="component" value="Unassembled WGS sequence"/>
</dbReference>
<proteinExistence type="predicted"/>
<dbReference type="AlphaFoldDB" id="A0A6G1EI53"/>
<feature type="region of interest" description="Disordered" evidence="1">
    <location>
        <begin position="1"/>
        <end position="28"/>
    </location>
</feature>
<dbReference type="EMBL" id="SPHZ02000003">
    <property type="protein sequence ID" value="KAF0924417.1"/>
    <property type="molecule type" value="Genomic_DNA"/>
</dbReference>
<organism evidence="2 3">
    <name type="scientific">Oryza meyeriana var. granulata</name>
    <dbReference type="NCBI Taxonomy" id="110450"/>
    <lineage>
        <taxon>Eukaryota</taxon>
        <taxon>Viridiplantae</taxon>
        <taxon>Streptophyta</taxon>
        <taxon>Embryophyta</taxon>
        <taxon>Tracheophyta</taxon>
        <taxon>Spermatophyta</taxon>
        <taxon>Magnoliopsida</taxon>
        <taxon>Liliopsida</taxon>
        <taxon>Poales</taxon>
        <taxon>Poaceae</taxon>
        <taxon>BOP clade</taxon>
        <taxon>Oryzoideae</taxon>
        <taxon>Oryzeae</taxon>
        <taxon>Oryzinae</taxon>
        <taxon>Oryza</taxon>
        <taxon>Oryza meyeriana</taxon>
    </lineage>
</organism>
<protein>
    <submittedName>
        <fullName evidence="2">Uncharacterized protein</fullName>
    </submittedName>
</protein>
<evidence type="ECO:0000313" key="2">
    <source>
        <dbReference type="EMBL" id="KAF0924417.1"/>
    </source>
</evidence>
<evidence type="ECO:0000256" key="1">
    <source>
        <dbReference type="SAM" id="MobiDB-lite"/>
    </source>
</evidence>
<comment type="caution">
    <text evidence="2">The sequence shown here is derived from an EMBL/GenBank/DDBJ whole genome shotgun (WGS) entry which is preliminary data.</text>
</comment>
<gene>
    <name evidence="2" type="ORF">E2562_010084</name>
</gene>
<reference evidence="2 3" key="1">
    <citation type="submission" date="2019-11" db="EMBL/GenBank/DDBJ databases">
        <title>Whole genome sequence of Oryza granulata.</title>
        <authorList>
            <person name="Li W."/>
        </authorList>
    </citation>
    <scope>NUCLEOTIDE SEQUENCE [LARGE SCALE GENOMIC DNA]</scope>
    <source>
        <strain evidence="3">cv. Menghai</strain>
        <tissue evidence="2">Leaf</tissue>
    </source>
</reference>
<sequence length="347" mass="36714">MLAAAGTRANQAPSFISPPHGGSENLDIDHDDCPQRYRTLSNLLGDGEAPGLAIRKLCTAGCCALPLARDLNLRAAATGHDHNGAISNKSPAVSIWHRRCLTRRAGVRCHATRRHVVKATLTHCFSSQQATFTSPSVSSWLPPVTFSSSSPKPASFLGLHNTASLAASSDDLKLDTAAGVVPTLKTVSSPRRHHPRTLAAAGVHMAAIGDDLKLVATSGVIRALIMIVFTFVTSPAAHALITVDVDFMHATLSSLSSPHRRCVPWIAAGDDYGLAHHRSQRRPQAHYGDVTCQPPRRHPYSCAAAHVLAPAPGDDLKPVVTACGVLAFAISATSIEVSNHVHLTSQV</sequence>
<name>A0A6G1EI53_9ORYZ</name>
<evidence type="ECO:0000313" key="3">
    <source>
        <dbReference type="Proteomes" id="UP000479710"/>
    </source>
</evidence>
<accession>A0A6G1EI53</accession>
<keyword evidence="3" id="KW-1185">Reference proteome</keyword>